<evidence type="ECO:0000256" key="10">
    <source>
        <dbReference type="ARBA" id="ARBA00032931"/>
    </source>
</evidence>
<evidence type="ECO:0000259" key="15">
    <source>
        <dbReference type="Pfam" id="PF00586"/>
    </source>
</evidence>
<dbReference type="InterPro" id="IPR010918">
    <property type="entry name" value="PurM-like_C_dom"/>
</dbReference>
<evidence type="ECO:0000256" key="3">
    <source>
        <dbReference type="ARBA" id="ARBA00013047"/>
    </source>
</evidence>
<evidence type="ECO:0000256" key="8">
    <source>
        <dbReference type="ARBA" id="ARBA00022840"/>
    </source>
</evidence>
<keyword evidence="18" id="KW-1185">Reference proteome</keyword>
<feature type="domain" description="PurM-like C-terminal" evidence="16">
    <location>
        <begin position="177"/>
        <end position="338"/>
    </location>
</feature>
<dbReference type="GO" id="GO:0046084">
    <property type="term" value="P:adenine biosynthetic process"/>
    <property type="evidence" value="ECO:0007669"/>
    <property type="project" value="TreeGrafter"/>
</dbReference>
<organism evidence="17 18">
    <name type="scientific">Marinobacter fuscus</name>
    <dbReference type="NCBI Taxonomy" id="2109942"/>
    <lineage>
        <taxon>Bacteria</taxon>
        <taxon>Pseudomonadati</taxon>
        <taxon>Pseudomonadota</taxon>
        <taxon>Gammaproteobacteria</taxon>
        <taxon>Pseudomonadales</taxon>
        <taxon>Marinobacteraceae</taxon>
        <taxon>Marinobacter</taxon>
    </lineage>
</organism>
<dbReference type="OrthoDB" id="9777881at2"/>
<dbReference type="GO" id="GO:0004641">
    <property type="term" value="F:phosphoribosylformylglycinamidine cyclo-ligase activity"/>
    <property type="evidence" value="ECO:0007669"/>
    <property type="project" value="UniProtKB-UniRule"/>
</dbReference>
<reference evidence="17 18" key="1">
    <citation type="submission" date="2018-03" db="EMBL/GenBank/DDBJ databases">
        <title>Marinobacter brunus sp. nov., a marine bacterium of Gamma-proteobacteria isolated from the surface seawater of the South China Sea.</title>
        <authorList>
            <person name="Cheng H."/>
            <person name="Wu Y.-H."/>
            <person name="Xamxidin M."/>
            <person name="Xu X.-W."/>
        </authorList>
    </citation>
    <scope>NUCLEOTIDE SEQUENCE [LARGE SCALE GENOMIC DNA]</scope>
    <source>
        <strain evidence="17 18">NH169-3</strain>
    </source>
</reference>
<dbReference type="InterPro" id="IPR036921">
    <property type="entry name" value="PurM-like_N_sf"/>
</dbReference>
<evidence type="ECO:0000256" key="12">
    <source>
        <dbReference type="ARBA" id="ARBA00049057"/>
    </source>
</evidence>
<proteinExistence type="inferred from homology"/>
<dbReference type="EMBL" id="PXNP01000103">
    <property type="protein sequence ID" value="PSF05316.1"/>
    <property type="molecule type" value="Genomic_DNA"/>
</dbReference>
<dbReference type="Gene3D" id="3.30.1330.10">
    <property type="entry name" value="PurM-like, N-terminal domain"/>
    <property type="match status" value="1"/>
</dbReference>
<feature type="region of interest" description="Disordered" evidence="14">
    <location>
        <begin position="335"/>
        <end position="354"/>
    </location>
</feature>
<keyword evidence="13" id="KW-0963">Cytoplasm</keyword>
<evidence type="ECO:0000313" key="17">
    <source>
        <dbReference type="EMBL" id="PSF05316.1"/>
    </source>
</evidence>
<evidence type="ECO:0000256" key="1">
    <source>
        <dbReference type="ARBA" id="ARBA00004686"/>
    </source>
</evidence>
<keyword evidence="8 13" id="KW-0067">ATP-binding</keyword>
<dbReference type="HAMAP" id="MF_00741">
    <property type="entry name" value="AIRS"/>
    <property type="match status" value="1"/>
</dbReference>
<dbReference type="GO" id="GO:0004637">
    <property type="term" value="F:phosphoribosylamine-glycine ligase activity"/>
    <property type="evidence" value="ECO:0007669"/>
    <property type="project" value="TreeGrafter"/>
</dbReference>
<dbReference type="GO" id="GO:0005829">
    <property type="term" value="C:cytosol"/>
    <property type="evidence" value="ECO:0007669"/>
    <property type="project" value="TreeGrafter"/>
</dbReference>
<dbReference type="NCBIfam" id="TIGR00878">
    <property type="entry name" value="purM"/>
    <property type="match status" value="1"/>
</dbReference>
<dbReference type="AlphaFoldDB" id="A0A2T1K577"/>
<evidence type="ECO:0000256" key="9">
    <source>
        <dbReference type="ARBA" id="ARBA00031908"/>
    </source>
</evidence>
<dbReference type="FunFam" id="3.30.1330.10:FF:000001">
    <property type="entry name" value="Phosphoribosylformylglycinamidine cyclo-ligase"/>
    <property type="match status" value="1"/>
</dbReference>
<evidence type="ECO:0000256" key="2">
    <source>
        <dbReference type="ARBA" id="ARBA00010280"/>
    </source>
</evidence>
<evidence type="ECO:0000256" key="13">
    <source>
        <dbReference type="HAMAP-Rule" id="MF_00741"/>
    </source>
</evidence>
<dbReference type="PANTHER" id="PTHR10520:SF12">
    <property type="entry name" value="TRIFUNCTIONAL PURINE BIOSYNTHETIC PROTEIN ADENOSINE-3"/>
    <property type="match status" value="1"/>
</dbReference>
<evidence type="ECO:0000256" key="6">
    <source>
        <dbReference type="ARBA" id="ARBA00022741"/>
    </source>
</evidence>
<dbReference type="GO" id="GO:0005524">
    <property type="term" value="F:ATP binding"/>
    <property type="evidence" value="ECO:0007669"/>
    <property type="project" value="UniProtKB-KW"/>
</dbReference>
<dbReference type="SUPFAM" id="SSF56042">
    <property type="entry name" value="PurM C-terminal domain-like"/>
    <property type="match status" value="1"/>
</dbReference>
<dbReference type="CDD" id="cd02196">
    <property type="entry name" value="PurM"/>
    <property type="match status" value="1"/>
</dbReference>
<dbReference type="FunFam" id="3.90.650.10:FF:000001">
    <property type="entry name" value="Phosphoribosylformylglycinamidine cyclo-ligase"/>
    <property type="match status" value="1"/>
</dbReference>
<sequence>MSEQKPSLTYRDAGVNIDAGNDLVDRIKSTAARTRRPEVLGGLGGFGAMVSIPAGYKEPVLVSGTDGVGTKLRLAMQLQKHDTIGIDLVAMCVNDLVVGGAEPLFFLDYYATGQLNVDVAAQVVEGIGAGCEQAGCALVGGETAEMPGMYEGEDYDLAGFCVGVVERQDVIDGSRAQPGDALLALGSSGPHSNGYSLVRKIIEVSGADLTQPMGDSTLGDALMAPTRIYVKNLLKLIREVDVRALSHITGGGLPENIPRVLPKGTIAAIDTQSWELPPVFQWLQNAGGVAQEEMYRTFNCGIGMIVCVPEDQKALAIDTLQAMGETVWQVGIMESSGNSEQEPSVRYAPGLLKA</sequence>
<dbReference type="UniPathway" id="UPA00074">
    <property type="reaction ID" value="UER00129"/>
</dbReference>
<comment type="caution">
    <text evidence="17">The sequence shown here is derived from an EMBL/GenBank/DDBJ whole genome shotgun (WGS) entry which is preliminary data.</text>
</comment>
<dbReference type="RefSeq" id="WP_106764111.1">
    <property type="nucleotide sequence ID" value="NZ_PXNP01000103.1"/>
</dbReference>
<evidence type="ECO:0000256" key="14">
    <source>
        <dbReference type="SAM" id="MobiDB-lite"/>
    </source>
</evidence>
<evidence type="ECO:0000259" key="16">
    <source>
        <dbReference type="Pfam" id="PF02769"/>
    </source>
</evidence>
<dbReference type="EC" id="6.3.3.1" evidence="3 13"/>
<evidence type="ECO:0000256" key="7">
    <source>
        <dbReference type="ARBA" id="ARBA00022755"/>
    </source>
</evidence>
<dbReference type="InterPro" id="IPR004733">
    <property type="entry name" value="PurM_cligase"/>
</dbReference>
<evidence type="ECO:0000256" key="4">
    <source>
        <dbReference type="ARBA" id="ARBA00020367"/>
    </source>
</evidence>
<name>A0A2T1K577_9GAMM</name>
<comment type="pathway">
    <text evidence="1 13">Purine metabolism; IMP biosynthesis via de novo pathway; 5-amino-1-(5-phospho-D-ribosyl)imidazole from N(2)-formyl-N(1)-(5-phospho-D-ribosyl)glycinamide: step 2/2.</text>
</comment>
<dbReference type="Pfam" id="PF00586">
    <property type="entry name" value="AIRS"/>
    <property type="match status" value="1"/>
</dbReference>
<dbReference type="Proteomes" id="UP000239866">
    <property type="component" value="Unassembled WGS sequence"/>
</dbReference>
<dbReference type="SUPFAM" id="SSF55326">
    <property type="entry name" value="PurM N-terminal domain-like"/>
    <property type="match status" value="1"/>
</dbReference>
<feature type="domain" description="PurM-like N-terminal" evidence="15">
    <location>
        <begin position="60"/>
        <end position="165"/>
    </location>
</feature>
<evidence type="ECO:0000256" key="11">
    <source>
        <dbReference type="ARBA" id="ARBA00033093"/>
    </source>
</evidence>
<accession>A0A2T1K577</accession>
<protein>
    <recommendedName>
        <fullName evidence="4 13">Phosphoribosylformylglycinamidine cyclo-ligase</fullName>
        <ecNumber evidence="3 13">6.3.3.1</ecNumber>
    </recommendedName>
    <alternativeName>
        <fullName evidence="10 13">AIR synthase</fullName>
    </alternativeName>
    <alternativeName>
        <fullName evidence="11 13">AIRS</fullName>
    </alternativeName>
    <alternativeName>
        <fullName evidence="9 13">Phosphoribosyl-aminoimidazole synthetase</fullName>
    </alternativeName>
</protein>
<comment type="similarity">
    <text evidence="2 13">Belongs to the AIR synthase family.</text>
</comment>
<keyword evidence="6 13" id="KW-0547">Nucleotide-binding</keyword>
<comment type="subcellular location">
    <subcellularLocation>
        <location evidence="13">Cytoplasm</location>
    </subcellularLocation>
</comment>
<evidence type="ECO:0000256" key="5">
    <source>
        <dbReference type="ARBA" id="ARBA00022598"/>
    </source>
</evidence>
<evidence type="ECO:0000313" key="18">
    <source>
        <dbReference type="Proteomes" id="UP000239866"/>
    </source>
</evidence>
<dbReference type="GO" id="GO:0006189">
    <property type="term" value="P:'de novo' IMP biosynthetic process"/>
    <property type="evidence" value="ECO:0007669"/>
    <property type="project" value="UniProtKB-UniRule"/>
</dbReference>
<comment type="catalytic activity">
    <reaction evidence="12 13">
        <text>2-formamido-N(1)-(5-O-phospho-beta-D-ribosyl)acetamidine + ATP = 5-amino-1-(5-phospho-beta-D-ribosyl)imidazole + ADP + phosphate + H(+)</text>
        <dbReference type="Rhea" id="RHEA:23032"/>
        <dbReference type="ChEBI" id="CHEBI:15378"/>
        <dbReference type="ChEBI" id="CHEBI:30616"/>
        <dbReference type="ChEBI" id="CHEBI:43474"/>
        <dbReference type="ChEBI" id="CHEBI:137981"/>
        <dbReference type="ChEBI" id="CHEBI:147287"/>
        <dbReference type="ChEBI" id="CHEBI:456216"/>
        <dbReference type="EC" id="6.3.3.1"/>
    </reaction>
</comment>
<dbReference type="Pfam" id="PF02769">
    <property type="entry name" value="AIRS_C"/>
    <property type="match status" value="1"/>
</dbReference>
<dbReference type="Gene3D" id="3.90.650.10">
    <property type="entry name" value="PurM-like C-terminal domain"/>
    <property type="match status" value="1"/>
</dbReference>
<dbReference type="PANTHER" id="PTHR10520">
    <property type="entry name" value="TRIFUNCTIONAL PURINE BIOSYNTHETIC PROTEIN ADENOSINE-3-RELATED"/>
    <property type="match status" value="1"/>
</dbReference>
<keyword evidence="7 13" id="KW-0658">Purine biosynthesis</keyword>
<keyword evidence="5 13" id="KW-0436">Ligase</keyword>
<dbReference type="InterPro" id="IPR016188">
    <property type="entry name" value="PurM-like_N"/>
</dbReference>
<dbReference type="InterPro" id="IPR036676">
    <property type="entry name" value="PurM-like_C_sf"/>
</dbReference>
<gene>
    <name evidence="13" type="primary">purM</name>
    <name evidence="17" type="ORF">C7H09_15000</name>
</gene>